<feature type="domain" description="PTS EIIA type-4" evidence="2">
    <location>
        <begin position="1"/>
        <end position="124"/>
    </location>
</feature>
<gene>
    <name evidence="3" type="ORF">DCW38_07940</name>
</gene>
<evidence type="ECO:0000313" key="4">
    <source>
        <dbReference type="Proteomes" id="UP000264062"/>
    </source>
</evidence>
<dbReference type="EMBL" id="DMZY01000237">
    <property type="protein sequence ID" value="HAV93092.1"/>
    <property type="molecule type" value="Genomic_DNA"/>
</dbReference>
<dbReference type="AlphaFoldDB" id="A0A350HC26"/>
<evidence type="ECO:0000259" key="2">
    <source>
        <dbReference type="PROSITE" id="PS51096"/>
    </source>
</evidence>
<comment type="caution">
    <text evidence="3">The sequence shown here is derived from an EMBL/GenBank/DDBJ whole genome shotgun (WGS) entry which is preliminary data.</text>
</comment>
<dbReference type="InterPro" id="IPR051471">
    <property type="entry name" value="Bacterial_PTS_sugar_comp"/>
</dbReference>
<sequence>MIYGIFAGHSNFASNAVESAEKIIGTQDNYSIISNKDLSSEEIFGLLEEIINKNAKDTHFFIFIDFYGSSISLPSVRIKQMHDSRVNLLFGYNMPMILDFFIHRTNKSPFELSGKLIEVGRMGIR</sequence>
<dbReference type="Gene3D" id="3.40.50.510">
    <property type="entry name" value="Phosphotransferase system, mannose-type IIA component"/>
    <property type="match status" value="1"/>
</dbReference>
<dbReference type="InterPro" id="IPR036662">
    <property type="entry name" value="PTS_EIIA_man-typ_sf"/>
</dbReference>
<dbReference type="Pfam" id="PF03610">
    <property type="entry name" value="EIIA-man"/>
    <property type="match status" value="1"/>
</dbReference>
<dbReference type="GO" id="GO:0009401">
    <property type="term" value="P:phosphoenolpyruvate-dependent sugar phosphotransferase system"/>
    <property type="evidence" value="ECO:0007669"/>
    <property type="project" value="InterPro"/>
</dbReference>
<protein>
    <recommendedName>
        <fullName evidence="2">PTS EIIA type-4 domain-containing protein</fullName>
    </recommendedName>
</protein>
<proteinExistence type="predicted"/>
<accession>A0A350HC26</accession>
<dbReference type="InterPro" id="IPR004701">
    <property type="entry name" value="PTS_EIIA_man-typ"/>
</dbReference>
<dbReference type="GO" id="GO:0016020">
    <property type="term" value="C:membrane"/>
    <property type="evidence" value="ECO:0007669"/>
    <property type="project" value="InterPro"/>
</dbReference>
<reference evidence="3 4" key="1">
    <citation type="journal article" date="2018" name="Nat. Biotechnol.">
        <title>A standardized bacterial taxonomy based on genome phylogeny substantially revises the tree of life.</title>
        <authorList>
            <person name="Parks D.H."/>
            <person name="Chuvochina M."/>
            <person name="Waite D.W."/>
            <person name="Rinke C."/>
            <person name="Skarshewski A."/>
            <person name="Chaumeil P.A."/>
            <person name="Hugenholtz P."/>
        </authorList>
    </citation>
    <scope>NUCLEOTIDE SEQUENCE [LARGE SCALE GENOMIC DNA]</scope>
    <source>
        <strain evidence="3">UBA9956</strain>
    </source>
</reference>
<name>A0A350HC26_UNCW3</name>
<dbReference type="PANTHER" id="PTHR33799:SF1">
    <property type="entry name" value="PTS SYSTEM MANNOSE-SPECIFIC EIIAB COMPONENT-RELATED"/>
    <property type="match status" value="1"/>
</dbReference>
<dbReference type="PROSITE" id="PS51096">
    <property type="entry name" value="PTS_EIIA_TYPE_4"/>
    <property type="match status" value="1"/>
</dbReference>
<organism evidence="3 4">
    <name type="scientific">candidate division WOR-3 bacterium</name>
    <dbReference type="NCBI Taxonomy" id="2052148"/>
    <lineage>
        <taxon>Bacteria</taxon>
        <taxon>Bacteria division WOR-3</taxon>
    </lineage>
</organism>
<keyword evidence="1" id="KW-0808">Transferase</keyword>
<dbReference type="PANTHER" id="PTHR33799">
    <property type="entry name" value="PTS PERMEASE-RELATED-RELATED"/>
    <property type="match status" value="1"/>
</dbReference>
<evidence type="ECO:0000256" key="1">
    <source>
        <dbReference type="ARBA" id="ARBA00022679"/>
    </source>
</evidence>
<evidence type="ECO:0000313" key="3">
    <source>
        <dbReference type="EMBL" id="HAV93092.1"/>
    </source>
</evidence>
<dbReference type="Proteomes" id="UP000264062">
    <property type="component" value="Unassembled WGS sequence"/>
</dbReference>
<dbReference type="GO" id="GO:0016740">
    <property type="term" value="F:transferase activity"/>
    <property type="evidence" value="ECO:0007669"/>
    <property type="project" value="UniProtKB-KW"/>
</dbReference>
<dbReference type="SUPFAM" id="SSF53062">
    <property type="entry name" value="PTS system fructose IIA component-like"/>
    <property type="match status" value="1"/>
</dbReference>